<dbReference type="NCBIfam" id="TIGR02227">
    <property type="entry name" value="sigpep_I_bact"/>
    <property type="match status" value="1"/>
</dbReference>
<comment type="similarity">
    <text evidence="2 8">Belongs to the peptidase S26 family.</text>
</comment>
<feature type="domain" description="Peptidase S26" evidence="9">
    <location>
        <begin position="19"/>
        <end position="176"/>
    </location>
</feature>
<keyword evidence="4 7" id="KW-0645">Protease</keyword>
<keyword evidence="7" id="KW-0812">Transmembrane</keyword>
<evidence type="ECO:0000256" key="3">
    <source>
        <dbReference type="ARBA" id="ARBA00013208"/>
    </source>
</evidence>
<gene>
    <name evidence="10" type="ORF">A2824_01040</name>
</gene>
<protein>
    <recommendedName>
        <fullName evidence="3 7">Signal peptidase I</fullName>
        <ecNumber evidence="3 7">3.4.21.89</ecNumber>
    </recommendedName>
</protein>
<dbReference type="PROSITE" id="PS00760">
    <property type="entry name" value="SPASE_I_2"/>
    <property type="match status" value="1"/>
</dbReference>
<dbReference type="Proteomes" id="UP000178059">
    <property type="component" value="Unassembled WGS sequence"/>
</dbReference>
<dbReference type="Pfam" id="PF10502">
    <property type="entry name" value="Peptidase_S26"/>
    <property type="match status" value="1"/>
</dbReference>
<dbReference type="InterPro" id="IPR019756">
    <property type="entry name" value="Pept_S26A_signal_pept_1_Ser-AS"/>
</dbReference>
<feature type="active site" evidence="6">
    <location>
        <position position="92"/>
    </location>
</feature>
<feature type="transmembrane region" description="Helical" evidence="7">
    <location>
        <begin position="21"/>
        <end position="39"/>
    </location>
</feature>
<dbReference type="InterPro" id="IPR019533">
    <property type="entry name" value="Peptidase_S26"/>
</dbReference>
<evidence type="ECO:0000313" key="11">
    <source>
        <dbReference type="Proteomes" id="UP000178059"/>
    </source>
</evidence>
<dbReference type="SUPFAM" id="SSF51306">
    <property type="entry name" value="LexA/Signal peptidase"/>
    <property type="match status" value="1"/>
</dbReference>
<accession>A0A1F6VLI5</accession>
<dbReference type="InterPro" id="IPR000223">
    <property type="entry name" value="Pept_S26A_signal_pept_1"/>
</dbReference>
<dbReference type="STRING" id="1801743.A2824_01040"/>
<dbReference type="GO" id="GO:0006465">
    <property type="term" value="P:signal peptide processing"/>
    <property type="evidence" value="ECO:0007669"/>
    <property type="project" value="InterPro"/>
</dbReference>
<evidence type="ECO:0000256" key="6">
    <source>
        <dbReference type="PIRSR" id="PIRSR600223-1"/>
    </source>
</evidence>
<dbReference type="PRINTS" id="PR00727">
    <property type="entry name" value="LEADERPTASE"/>
</dbReference>
<organism evidence="10 11">
    <name type="scientific">Candidatus Nomurabacteria bacterium RIFCSPHIGHO2_01_FULL_42_16</name>
    <dbReference type="NCBI Taxonomy" id="1801743"/>
    <lineage>
        <taxon>Bacteria</taxon>
        <taxon>Candidatus Nomuraibacteriota</taxon>
    </lineage>
</organism>
<dbReference type="EC" id="3.4.21.89" evidence="3 7"/>
<dbReference type="InterPro" id="IPR036286">
    <property type="entry name" value="LexA/Signal_pep-like_sf"/>
</dbReference>
<dbReference type="PANTHER" id="PTHR43390:SF1">
    <property type="entry name" value="CHLOROPLAST PROCESSING PEPTIDASE"/>
    <property type="match status" value="1"/>
</dbReference>
<evidence type="ECO:0000256" key="5">
    <source>
        <dbReference type="ARBA" id="ARBA00022801"/>
    </source>
</evidence>
<evidence type="ECO:0000256" key="1">
    <source>
        <dbReference type="ARBA" id="ARBA00000677"/>
    </source>
</evidence>
<dbReference type="EMBL" id="MFTT01000004">
    <property type="protein sequence ID" value="OGI70531.1"/>
    <property type="molecule type" value="Genomic_DNA"/>
</dbReference>
<dbReference type="AlphaFoldDB" id="A0A1F6VLI5"/>
<dbReference type="GO" id="GO:0004252">
    <property type="term" value="F:serine-type endopeptidase activity"/>
    <property type="evidence" value="ECO:0007669"/>
    <property type="project" value="InterPro"/>
</dbReference>
<evidence type="ECO:0000256" key="2">
    <source>
        <dbReference type="ARBA" id="ARBA00009370"/>
    </source>
</evidence>
<dbReference type="GO" id="GO:0009003">
    <property type="term" value="F:signal peptidase activity"/>
    <property type="evidence" value="ECO:0007669"/>
    <property type="project" value="UniProtKB-EC"/>
</dbReference>
<proteinExistence type="inferred from homology"/>
<name>A0A1F6VLI5_9BACT</name>
<dbReference type="PANTHER" id="PTHR43390">
    <property type="entry name" value="SIGNAL PEPTIDASE I"/>
    <property type="match status" value="1"/>
</dbReference>
<keyword evidence="7" id="KW-1133">Transmembrane helix</keyword>
<dbReference type="PROSITE" id="PS00501">
    <property type="entry name" value="SPASE_I_1"/>
    <property type="match status" value="1"/>
</dbReference>
<sequence length="193" mass="22223">MEESYVEENNVKRKDHPFWELLQFAIIALLIVVPIRAFVAQPFIVSGSSMYPTFEDGNYLIVDEISYRFEKPARGDVIIFRFPKDRKKFFIKRIIGLPGESLEIKNSSITIVNKDNPGGFILNEPYIKNVSYNYESVKLNQDEYFLMGDNRGASSDSRSWGNVKKNLIIGRAFIRLLPLNEIGLRPGGYEFVE</sequence>
<dbReference type="InterPro" id="IPR019757">
    <property type="entry name" value="Pept_S26A_signal_pept_1_Lys-AS"/>
</dbReference>
<comment type="subcellular location">
    <subcellularLocation>
        <location evidence="8">Membrane</location>
        <topology evidence="8">Single-pass type II membrane protein</topology>
    </subcellularLocation>
</comment>
<comment type="caution">
    <text evidence="10">The sequence shown here is derived from an EMBL/GenBank/DDBJ whole genome shotgun (WGS) entry which is preliminary data.</text>
</comment>
<keyword evidence="7" id="KW-0472">Membrane</keyword>
<feature type="active site" evidence="6">
    <location>
        <position position="49"/>
    </location>
</feature>
<evidence type="ECO:0000256" key="7">
    <source>
        <dbReference type="RuleBase" id="RU003993"/>
    </source>
</evidence>
<reference evidence="10 11" key="1">
    <citation type="journal article" date="2016" name="Nat. Commun.">
        <title>Thousands of microbial genomes shed light on interconnected biogeochemical processes in an aquifer system.</title>
        <authorList>
            <person name="Anantharaman K."/>
            <person name="Brown C.T."/>
            <person name="Hug L.A."/>
            <person name="Sharon I."/>
            <person name="Castelle C.J."/>
            <person name="Probst A.J."/>
            <person name="Thomas B.C."/>
            <person name="Singh A."/>
            <person name="Wilkins M.J."/>
            <person name="Karaoz U."/>
            <person name="Brodie E.L."/>
            <person name="Williams K.H."/>
            <person name="Hubbard S.S."/>
            <person name="Banfield J.F."/>
        </authorList>
    </citation>
    <scope>NUCLEOTIDE SEQUENCE [LARGE SCALE GENOMIC DNA]</scope>
</reference>
<evidence type="ECO:0000256" key="8">
    <source>
        <dbReference type="RuleBase" id="RU362042"/>
    </source>
</evidence>
<keyword evidence="5 7" id="KW-0378">Hydrolase</keyword>
<dbReference type="Gene3D" id="2.10.109.10">
    <property type="entry name" value="Umud Fragment, subunit A"/>
    <property type="match status" value="1"/>
</dbReference>
<evidence type="ECO:0000256" key="4">
    <source>
        <dbReference type="ARBA" id="ARBA00022670"/>
    </source>
</evidence>
<comment type="catalytic activity">
    <reaction evidence="1 7">
        <text>Cleavage of hydrophobic, N-terminal signal or leader sequences from secreted and periplasmic proteins.</text>
        <dbReference type="EC" id="3.4.21.89"/>
    </reaction>
</comment>
<evidence type="ECO:0000313" key="10">
    <source>
        <dbReference type="EMBL" id="OGI70531.1"/>
    </source>
</evidence>
<evidence type="ECO:0000259" key="9">
    <source>
        <dbReference type="Pfam" id="PF10502"/>
    </source>
</evidence>
<dbReference type="GO" id="GO:0016020">
    <property type="term" value="C:membrane"/>
    <property type="evidence" value="ECO:0007669"/>
    <property type="project" value="UniProtKB-SubCell"/>
</dbReference>
<dbReference type="CDD" id="cd06530">
    <property type="entry name" value="S26_SPase_I"/>
    <property type="match status" value="1"/>
</dbReference>